<protein>
    <submittedName>
        <fullName evidence="2">Uncharacterized protein</fullName>
    </submittedName>
</protein>
<dbReference type="Proteomes" id="UP000650467">
    <property type="component" value="Unassembled WGS sequence"/>
</dbReference>
<dbReference type="OrthoDB" id="10632419at2759"/>
<dbReference type="EMBL" id="JAEHOC010000005">
    <property type="protein sequence ID" value="KAG2441780.1"/>
    <property type="molecule type" value="Genomic_DNA"/>
</dbReference>
<accession>A0A835TMT4</accession>
<sequence>MQLQSIVSAPVYLGSAPPAGLSPHPPPGPGPTSSPPVHRRGVTTSWHRAVQAVAVYAPQMAGPLLAGRSPGPHASSSWSHAHGQGSGQGHGAHGQGSGHGHSVSAGGVAPALMKKVSNVSAGSAASGPSSGTPRTAALPRLIPRGIASSGGAPGDGLRLVTSSLDSLPPLIRSAEEGSSRARLGGGSGGTQSTGRGDRRRHSDALGDARYYSYNGDR</sequence>
<feature type="compositionally biased region" description="Pro residues" evidence="1">
    <location>
        <begin position="23"/>
        <end position="34"/>
    </location>
</feature>
<feature type="region of interest" description="Disordered" evidence="1">
    <location>
        <begin position="64"/>
        <end position="106"/>
    </location>
</feature>
<reference evidence="2" key="1">
    <citation type="journal article" date="2020" name="bioRxiv">
        <title>Comparative genomics of Chlamydomonas.</title>
        <authorList>
            <person name="Craig R.J."/>
            <person name="Hasan A.R."/>
            <person name="Ness R.W."/>
            <person name="Keightley P.D."/>
        </authorList>
    </citation>
    <scope>NUCLEOTIDE SEQUENCE</scope>
    <source>
        <strain evidence="2">SAG 7.73</strain>
    </source>
</reference>
<evidence type="ECO:0000313" key="3">
    <source>
        <dbReference type="Proteomes" id="UP000650467"/>
    </source>
</evidence>
<comment type="caution">
    <text evidence="2">The sequence shown here is derived from an EMBL/GenBank/DDBJ whole genome shotgun (WGS) entry which is preliminary data.</text>
</comment>
<feature type="compositionally biased region" description="Low complexity" evidence="1">
    <location>
        <begin position="69"/>
        <end position="83"/>
    </location>
</feature>
<name>A0A835TMT4_CHLIN</name>
<feature type="region of interest" description="Disordered" evidence="1">
    <location>
        <begin position="171"/>
        <end position="217"/>
    </location>
</feature>
<dbReference type="AlphaFoldDB" id="A0A835TMT4"/>
<feature type="region of interest" description="Disordered" evidence="1">
    <location>
        <begin position="17"/>
        <end position="41"/>
    </location>
</feature>
<evidence type="ECO:0000313" key="2">
    <source>
        <dbReference type="EMBL" id="KAG2441780.1"/>
    </source>
</evidence>
<keyword evidence="3" id="KW-1185">Reference proteome</keyword>
<feature type="compositionally biased region" description="Gly residues" evidence="1">
    <location>
        <begin position="84"/>
        <end position="99"/>
    </location>
</feature>
<organism evidence="2 3">
    <name type="scientific">Chlamydomonas incerta</name>
    <dbReference type="NCBI Taxonomy" id="51695"/>
    <lineage>
        <taxon>Eukaryota</taxon>
        <taxon>Viridiplantae</taxon>
        <taxon>Chlorophyta</taxon>
        <taxon>core chlorophytes</taxon>
        <taxon>Chlorophyceae</taxon>
        <taxon>CS clade</taxon>
        <taxon>Chlamydomonadales</taxon>
        <taxon>Chlamydomonadaceae</taxon>
        <taxon>Chlamydomonas</taxon>
    </lineage>
</organism>
<evidence type="ECO:0000256" key="1">
    <source>
        <dbReference type="SAM" id="MobiDB-lite"/>
    </source>
</evidence>
<gene>
    <name evidence="2" type="ORF">HXX76_003393</name>
</gene>
<proteinExistence type="predicted"/>